<dbReference type="AlphaFoldDB" id="A0A7I8D521"/>
<dbReference type="GO" id="GO:0003735">
    <property type="term" value="F:structural constituent of ribosome"/>
    <property type="evidence" value="ECO:0007669"/>
    <property type="project" value="InterPro"/>
</dbReference>
<dbReference type="RefSeq" id="WP_200759314.1">
    <property type="nucleotide sequence ID" value="NZ_AP023366.1"/>
</dbReference>
<organism evidence="3 4">
    <name type="scientific">Effusibacillus dendaii</name>
    <dbReference type="NCBI Taxonomy" id="2743772"/>
    <lineage>
        <taxon>Bacteria</taxon>
        <taxon>Bacillati</taxon>
        <taxon>Bacillota</taxon>
        <taxon>Bacilli</taxon>
        <taxon>Bacillales</taxon>
        <taxon>Alicyclobacillaceae</taxon>
        <taxon>Effusibacillus</taxon>
    </lineage>
</organism>
<dbReference type="GO" id="GO:0003723">
    <property type="term" value="F:RNA binding"/>
    <property type="evidence" value="ECO:0007669"/>
    <property type="project" value="InterPro"/>
</dbReference>
<evidence type="ECO:0000313" key="3">
    <source>
        <dbReference type="EMBL" id="BCJ85157.1"/>
    </source>
</evidence>
<evidence type="ECO:0000256" key="2">
    <source>
        <dbReference type="SAM" id="SignalP"/>
    </source>
</evidence>
<gene>
    <name evidence="3" type="ORF">skT53_01420</name>
</gene>
<dbReference type="GO" id="GO:0006412">
    <property type="term" value="P:translation"/>
    <property type="evidence" value="ECO:0007669"/>
    <property type="project" value="InterPro"/>
</dbReference>
<protein>
    <recommendedName>
        <fullName evidence="5">LysM domain-containing protein</fullName>
    </recommendedName>
</protein>
<evidence type="ECO:0000313" key="4">
    <source>
        <dbReference type="Proteomes" id="UP000593802"/>
    </source>
</evidence>
<dbReference type="KEGG" id="eff:skT53_01420"/>
<dbReference type="EMBL" id="AP023366">
    <property type="protein sequence ID" value="BCJ85157.1"/>
    <property type="molecule type" value="Genomic_DNA"/>
</dbReference>
<sequence>MNKKMKMWISAGLVAGAAVLTGTAMAASDNGTAATTTAATTDQSQPKAHHAQFDNSALLSLLQIDQATLKQELKAGKSLADIAAEKGVAEQQVIDTLVQQATQRIDQAVQNGKLTQDKADQMKAKLADRVKAMVEKKGGPAFSKHEHGEKGGQLKEVATVLGITPQDLMTQLKQGKSIAQIAQDKGMTEDQVVNALLDKEKARITKFVEKTGWEQEAKGDRETKDDQTQQQQQQQQPQQSADQTQTQAQ</sequence>
<feature type="compositionally biased region" description="Basic and acidic residues" evidence="1">
    <location>
        <begin position="207"/>
        <end position="227"/>
    </location>
</feature>
<keyword evidence="4" id="KW-1185">Reference proteome</keyword>
<feature type="compositionally biased region" description="Low complexity" evidence="1">
    <location>
        <begin position="228"/>
        <end position="249"/>
    </location>
</feature>
<name>A0A7I8D521_9BACL</name>
<keyword evidence="2" id="KW-0732">Signal</keyword>
<reference evidence="3 4" key="1">
    <citation type="submission" date="2020-08" db="EMBL/GenBank/DDBJ databases">
        <title>Complete Genome Sequence of Effusibacillus dendaii Strain skT53, Isolated from Farmland soil.</title>
        <authorList>
            <person name="Konishi T."/>
            <person name="Kawasaki H."/>
        </authorList>
    </citation>
    <scope>NUCLEOTIDE SEQUENCE [LARGE SCALE GENOMIC DNA]</scope>
    <source>
        <strain evidence="4">skT53</strain>
    </source>
</reference>
<feature type="chain" id="PRO_5032330525" description="LysM domain-containing protein" evidence="2">
    <location>
        <begin position="27"/>
        <end position="249"/>
    </location>
</feature>
<evidence type="ECO:0000256" key="1">
    <source>
        <dbReference type="SAM" id="MobiDB-lite"/>
    </source>
</evidence>
<dbReference type="SUPFAM" id="SSF46992">
    <property type="entry name" value="Ribosomal protein S20"/>
    <property type="match status" value="1"/>
</dbReference>
<proteinExistence type="predicted"/>
<feature type="region of interest" description="Disordered" evidence="1">
    <location>
        <begin position="207"/>
        <end position="249"/>
    </location>
</feature>
<dbReference type="Proteomes" id="UP000593802">
    <property type="component" value="Chromosome"/>
</dbReference>
<evidence type="ECO:0008006" key="5">
    <source>
        <dbReference type="Google" id="ProtNLM"/>
    </source>
</evidence>
<dbReference type="InterPro" id="IPR036510">
    <property type="entry name" value="Ribosomal_bS20_sf"/>
</dbReference>
<accession>A0A7I8D521</accession>
<dbReference type="GO" id="GO:0005840">
    <property type="term" value="C:ribosome"/>
    <property type="evidence" value="ECO:0007669"/>
    <property type="project" value="InterPro"/>
</dbReference>
<feature type="signal peptide" evidence="2">
    <location>
        <begin position="1"/>
        <end position="26"/>
    </location>
</feature>